<evidence type="ECO:0000313" key="3">
    <source>
        <dbReference type="EMBL" id="REF36404.1"/>
    </source>
</evidence>
<feature type="region of interest" description="Disordered" evidence="1">
    <location>
        <begin position="1006"/>
        <end position="1048"/>
    </location>
</feature>
<dbReference type="InterPro" id="IPR041650">
    <property type="entry name" value="HEPN_Swt1"/>
</dbReference>
<reference evidence="3 4" key="1">
    <citation type="submission" date="2018-08" db="EMBL/GenBank/DDBJ databases">
        <title>Sequencing the genomes of 1000 actinobacteria strains.</title>
        <authorList>
            <person name="Klenk H.-P."/>
        </authorList>
    </citation>
    <scope>NUCLEOTIDE SEQUENCE [LARGE SCALE GENOMIC DNA]</scope>
    <source>
        <strain evidence="3 4">DSM 22891</strain>
    </source>
</reference>
<gene>
    <name evidence="3" type="ORF">DFJ64_1811</name>
</gene>
<organism evidence="3 4">
    <name type="scientific">Thermasporomyces composti</name>
    <dbReference type="NCBI Taxonomy" id="696763"/>
    <lineage>
        <taxon>Bacteria</taxon>
        <taxon>Bacillati</taxon>
        <taxon>Actinomycetota</taxon>
        <taxon>Actinomycetes</taxon>
        <taxon>Propionibacteriales</taxon>
        <taxon>Nocardioidaceae</taxon>
        <taxon>Thermasporomyces</taxon>
    </lineage>
</organism>
<dbReference type="Pfam" id="PF04465">
    <property type="entry name" value="DUF499"/>
    <property type="match status" value="1"/>
</dbReference>
<protein>
    <submittedName>
        <fullName evidence="3">Putative AAA+ superfamily ATPase</fullName>
    </submittedName>
</protein>
<accession>A0A3D9VE40</accession>
<dbReference type="AlphaFoldDB" id="A0A3D9VE40"/>
<evidence type="ECO:0000313" key="4">
    <source>
        <dbReference type="Proteomes" id="UP000256485"/>
    </source>
</evidence>
<feature type="domain" description="Swt1-like HEPN" evidence="2">
    <location>
        <begin position="11"/>
        <end position="121"/>
    </location>
</feature>
<evidence type="ECO:0000256" key="1">
    <source>
        <dbReference type="SAM" id="MobiDB-lite"/>
    </source>
</evidence>
<dbReference type="OrthoDB" id="9757917at2"/>
<comment type="caution">
    <text evidence="3">The sequence shown here is derived from an EMBL/GenBank/DDBJ whole genome shotgun (WGS) entry which is preliminary data.</text>
</comment>
<feature type="compositionally biased region" description="Low complexity" evidence="1">
    <location>
        <begin position="1006"/>
        <end position="1027"/>
    </location>
</feature>
<dbReference type="Pfam" id="PF18731">
    <property type="entry name" value="HEPN_Swt1"/>
    <property type="match status" value="1"/>
</dbReference>
<dbReference type="EMBL" id="QTUC01000001">
    <property type="protein sequence ID" value="REF36404.1"/>
    <property type="molecule type" value="Genomic_DNA"/>
</dbReference>
<dbReference type="RefSeq" id="WP_115850048.1">
    <property type="nucleotide sequence ID" value="NZ_QTUC01000001.1"/>
</dbReference>
<keyword evidence="4" id="KW-1185">Reference proteome</keyword>
<dbReference type="Proteomes" id="UP000256485">
    <property type="component" value="Unassembled WGS sequence"/>
</dbReference>
<evidence type="ECO:0000259" key="2">
    <source>
        <dbReference type="Pfam" id="PF18731"/>
    </source>
</evidence>
<proteinExistence type="predicted"/>
<sequence length="1124" mass="125584">MAISNRERIGRGLEILAAGLERFVDDAMTAAVPAGRDWLEMLAARDETRHGAAKTYDKRDPRLLLRVITEEWRVFKDKLSRTEQSFATELREVGNRWAHNAPFSPDDTYRALDTMERLLIAAGALGHAEQVRKLRLDHQRAQYEAETRRALRSSMPDVPGTGLKPWREVITPHEDVATGRYDAAEFAADLYMVATGSTDVGPEYRDPVEFFQRTYLTDGLRDLIERAARRIAGDRNASPIINLQTNFGGGKTHSMLALYHLFSGTPVTAFPQEVQDALEGITLPGPGQVRRVALVGTRLMPAPGETSVKEDGTEVRTIWGELAWQLGGRAAYDIVAEADRTATNPGTALHELIAAHTPCLILIDEWVAYARQLYGRDDLPAGTFDTQFTFAQTLTETVKAIKGALLVISIPASDTPTGPDGTGGSDLEVGGPNGQKALERLQNVVRRIAHPWRPATGEESFEIVRRRLFEPPDADAQRDIAAVARRFVEFYSQHRDEFPRQFGEIAYEERIRRAYPIHPELFDRLYQDWSTLERFQRTRGVLRLISKVVHELWRSQDASPLIMPGSVPLMLNTVSGELTQYLPDAWKPIIDADIDGDGSTPVEIDTQRPAFGERALTRRIARTIFIGSAPTLRSAHKGIERQHIWAGVAVPGDTVGNFGSALEVLSQRATYLYVDNARYWYDTQASVTRTAQDYADRLREHPEAVWAELVERLGRERRTAGDFATVHACPDDTGSVPDSEEAKLVILHPRDKHVRNGDDSPAMRFARQCLETRGTAPRTNRNMVVFLAPDDRRLEELDEAVRDLLAWRYICERVTELNLAPQQAAMAQRRRDDADDTVKRRIAETYIWVLVPDQPDPAGPVTLRALRAESARDGLGPRVSARLRQEGLLTSTYAPRNIRMELDGLLSVVWSHGHVSVGDLWAYYCRHPYLTRLRDRSVLDDAVRAVLNEITWEQEGFALAEGFDETSGRYKGLTIPHEGTFGPITDSTLLVLPAIARQQQEAERAAATVSTVTGGAEVGAAEGTTTSVRPAPDEADQSPRPEPPSPQNVRFFGVMQLNPERYGRDLTRIAQEILQHLAAAEGAQLQVRVEISAVKPDGFPDDKVRIVTENARTLKFEQFGFEND</sequence>
<name>A0A3D9VE40_THECX</name>
<dbReference type="InterPro" id="IPR007555">
    <property type="entry name" value="DUF499"/>
</dbReference>